<sequence length="107" mass="11933">MQLLTFRQLVIYWPIKGRRTDARSQLRGAKLGVSCICLGAWHGQPLLYESAQCGAGTDVEAACNPSIIATCNATIDRGDVHPAPLCEQRCSEFRGQHRFSYHQEVEK</sequence>
<dbReference type="EMBL" id="LGRX02021159">
    <property type="protein sequence ID" value="KAK3256991.1"/>
    <property type="molecule type" value="Genomic_DNA"/>
</dbReference>
<protein>
    <submittedName>
        <fullName evidence="1">Uncharacterized protein</fullName>
    </submittedName>
</protein>
<gene>
    <name evidence="1" type="ORF">CYMTET_33906</name>
</gene>
<proteinExistence type="predicted"/>
<feature type="non-terminal residue" evidence="1">
    <location>
        <position position="107"/>
    </location>
</feature>
<evidence type="ECO:0000313" key="2">
    <source>
        <dbReference type="Proteomes" id="UP001190700"/>
    </source>
</evidence>
<reference evidence="1 2" key="1">
    <citation type="journal article" date="2015" name="Genome Biol. Evol.">
        <title>Comparative Genomics of a Bacterivorous Green Alga Reveals Evolutionary Causalities and Consequences of Phago-Mixotrophic Mode of Nutrition.</title>
        <authorList>
            <person name="Burns J.A."/>
            <person name="Paasch A."/>
            <person name="Narechania A."/>
            <person name="Kim E."/>
        </authorList>
    </citation>
    <scope>NUCLEOTIDE SEQUENCE [LARGE SCALE GENOMIC DNA]</scope>
    <source>
        <strain evidence="1 2">PLY_AMNH</strain>
    </source>
</reference>
<organism evidence="1 2">
    <name type="scientific">Cymbomonas tetramitiformis</name>
    <dbReference type="NCBI Taxonomy" id="36881"/>
    <lineage>
        <taxon>Eukaryota</taxon>
        <taxon>Viridiplantae</taxon>
        <taxon>Chlorophyta</taxon>
        <taxon>Pyramimonadophyceae</taxon>
        <taxon>Pyramimonadales</taxon>
        <taxon>Pyramimonadaceae</taxon>
        <taxon>Cymbomonas</taxon>
    </lineage>
</organism>
<dbReference type="AlphaFoldDB" id="A0AAE0FC19"/>
<evidence type="ECO:0000313" key="1">
    <source>
        <dbReference type="EMBL" id="KAK3256991.1"/>
    </source>
</evidence>
<keyword evidence="2" id="KW-1185">Reference proteome</keyword>
<accession>A0AAE0FC19</accession>
<dbReference type="Proteomes" id="UP001190700">
    <property type="component" value="Unassembled WGS sequence"/>
</dbReference>
<name>A0AAE0FC19_9CHLO</name>
<comment type="caution">
    <text evidence="1">The sequence shown here is derived from an EMBL/GenBank/DDBJ whole genome shotgun (WGS) entry which is preliminary data.</text>
</comment>